<evidence type="ECO:0000256" key="3">
    <source>
        <dbReference type="ARBA" id="ARBA00022801"/>
    </source>
</evidence>
<dbReference type="Pfam" id="PF13087">
    <property type="entry name" value="AAA_12"/>
    <property type="match status" value="1"/>
</dbReference>
<dbReference type="PANTHER" id="PTHR43788">
    <property type="entry name" value="DNA2/NAM7 HELICASE FAMILY MEMBER"/>
    <property type="match status" value="1"/>
</dbReference>
<proteinExistence type="inferred from homology"/>
<evidence type="ECO:0000256" key="2">
    <source>
        <dbReference type="ARBA" id="ARBA00022741"/>
    </source>
</evidence>
<comment type="similarity">
    <text evidence="1">Belongs to the DNA2/NAM7 helicase family.</text>
</comment>
<dbReference type="EMBL" id="WOWR01000079">
    <property type="protein sequence ID" value="KAF0250914.1"/>
    <property type="molecule type" value="Genomic_DNA"/>
</dbReference>
<dbReference type="GO" id="GO:0005524">
    <property type="term" value="F:ATP binding"/>
    <property type="evidence" value="ECO:0007669"/>
    <property type="project" value="UniProtKB-KW"/>
</dbReference>
<evidence type="ECO:0000313" key="8">
    <source>
        <dbReference type="Proteomes" id="UP000442695"/>
    </source>
</evidence>
<evidence type="ECO:0000256" key="1">
    <source>
        <dbReference type="ARBA" id="ARBA00007913"/>
    </source>
</evidence>
<name>A0A7V8E9Y0_PSEPU</name>
<dbReference type="InterPro" id="IPR041677">
    <property type="entry name" value="DNA2/NAM7_AAA_11"/>
</dbReference>
<sequence>MPYLSKRVISNYFRTDCPRQLALMLYPHNKQYEPARSVLEMPPKAVGRTGMNALTEEGGRWEQAKLHDLEVTFGGRAVLGIKTNNDYQDQKLSTVIARALPGMFLVRPEFQVGETFTRALTIDEMSVTNELAFANLIPDLIQVIAPEDIERIVHADGTVHPGDGRVGLRVIDIKMTAEPSASYFAEITYYSLALAGWLQDQGFADRFAVVAEAAIWPGSHDAAEIVKLQAARREEGRQASDAELRAALQLDIETLEIEVFAPRLRYFFNVELRTALQMPWRGQDYHVSTACSGCEYLGYSWNPDVVPHAEHCIPRAASDGHLSSIAFLPRGARRALGDRAVTQAETLAGLSADDEAFDCHPRLRAARTVVAGRAQALSTKVSGIPSGSGTSAVLPSWSDLSLYLSADFDVGSGLTLAFGIGGFSRINGETERVDAQVFVNDIRSIESERRELLNFLTYLSKALSAALKAEPKATVQIYLWDSVTYEHLIRVIGRNLQYIMADSNLKKLAWLFPADELIENASYRSANAPITIVRNAVQALVAAPIPHYYSLLALAREFRPPIKPDQTPFEFRVPTIFEDPLSDQVPSERAHEIWTRMGAPRPWSQQVTQLRSTVITKLRATASIVNRLRVELKGALRSRSPKIADIKAPSMLDKVSADGQVWFAYAKLNAQVAALEQTITMATPVHEREARYLAARLERELVGTEAHQAAMSLGVAQAPGVRIYRLGQHSREAKFEPGDFLCALSPASMGDFHMKRVGDVTGGQPLPPGIKLNPYGYATSLTRTKILAIDRDKRCIAVYLDPEVDDFLRSIEPNLDLSRDVVLDKLVTDYLTKRLETALKAIGNPPLAVKAGISTLQVLGKPAVKKVSASVPVEEVLWNTATLAHTPTERSVTRIRPRLEGYGVRLNDSQWVALRQAVEQRLALIWGPPGTGKSETLRAILLGLLVDSQQTENPIRILVTSNTYDATDNVVVKGFKRILELGAQETGAVQLVRLRSGAKAASKELAAEIDLLNDPMDPKVRELHATLRAKLCSVIVSAPPQQVTKFAAVNNNAAEPLFDVVLIDEASQMDMANAVLALAPIASNGAVIVVGDPKQLPPIQQVEPPVGLEKLVGSIYDFVADHRGVKPASLLENYRSNAAIVGFSRFAGYPAELNAFFPDLRIATDVPLPKVRPLDWPQSIEFAEELSVLLDPAQPISAFIYPEGRSSQWNDFEAQTVAALLVLLRRHLMKDLANLSGVVGNDLHDAESFWKSGVGVVTPHRAHKALVVSRLQALFGPMGDDAQLIRDAVNTVERFQGQQRDVIIASYALGDPDAIADEDEFLLSLNRFNVMSSRPRAKLIVLASQEVINHLPGDIKIMRDSRLLKYFAETFLDSRADMSIPFKEGEGIINRRQGSFRCKQPQS</sequence>
<dbReference type="InterPro" id="IPR041679">
    <property type="entry name" value="DNA2/NAM7-like_C"/>
</dbReference>
<protein>
    <submittedName>
        <fullName evidence="7">AAA family ATPase</fullName>
    </submittedName>
</protein>
<reference evidence="7 8" key="1">
    <citation type="submission" date="2019-12" db="EMBL/GenBank/DDBJ databases">
        <authorList>
            <person name="Woiski C."/>
        </authorList>
    </citation>
    <scope>NUCLEOTIDE SEQUENCE [LARGE SCALE GENOMIC DNA]</scope>
    <source>
        <strain evidence="7 8">BOE100</strain>
    </source>
</reference>
<accession>A0A7V8E9Y0</accession>
<dbReference type="InterPro" id="IPR003593">
    <property type="entry name" value="AAA+_ATPase"/>
</dbReference>
<dbReference type="CDD" id="cd17934">
    <property type="entry name" value="DEXXQc_Upf1-like"/>
    <property type="match status" value="1"/>
</dbReference>
<keyword evidence="4" id="KW-0347">Helicase</keyword>
<evidence type="ECO:0000313" key="7">
    <source>
        <dbReference type="EMBL" id="KAF0250914.1"/>
    </source>
</evidence>
<dbReference type="GO" id="GO:0016787">
    <property type="term" value="F:hydrolase activity"/>
    <property type="evidence" value="ECO:0007669"/>
    <property type="project" value="UniProtKB-KW"/>
</dbReference>
<organism evidence="7 8">
    <name type="scientific">Pseudomonas putida</name>
    <name type="common">Arthrobacter siderocapsulatus</name>
    <dbReference type="NCBI Taxonomy" id="303"/>
    <lineage>
        <taxon>Bacteria</taxon>
        <taxon>Pseudomonadati</taxon>
        <taxon>Pseudomonadota</taxon>
        <taxon>Gammaproteobacteria</taxon>
        <taxon>Pseudomonadales</taxon>
        <taxon>Pseudomonadaceae</taxon>
        <taxon>Pseudomonas</taxon>
    </lineage>
</organism>
<dbReference type="InterPro" id="IPR050534">
    <property type="entry name" value="Coronavir_polyprotein_1ab"/>
</dbReference>
<dbReference type="GO" id="GO:0043139">
    <property type="term" value="F:5'-3' DNA helicase activity"/>
    <property type="evidence" value="ECO:0007669"/>
    <property type="project" value="TreeGrafter"/>
</dbReference>
<keyword evidence="3" id="KW-0378">Hydrolase</keyword>
<dbReference type="PANTHER" id="PTHR43788:SF8">
    <property type="entry name" value="DNA-BINDING PROTEIN SMUBP-2"/>
    <property type="match status" value="1"/>
</dbReference>
<evidence type="ECO:0000256" key="4">
    <source>
        <dbReference type="ARBA" id="ARBA00022806"/>
    </source>
</evidence>
<keyword evidence="2" id="KW-0547">Nucleotide-binding</keyword>
<evidence type="ECO:0000256" key="5">
    <source>
        <dbReference type="ARBA" id="ARBA00022840"/>
    </source>
</evidence>
<keyword evidence="5" id="KW-0067">ATP-binding</keyword>
<dbReference type="InterPro" id="IPR047187">
    <property type="entry name" value="SF1_C_Upf1"/>
</dbReference>
<comment type="caution">
    <text evidence="7">The sequence shown here is derived from an EMBL/GenBank/DDBJ whole genome shotgun (WGS) entry which is preliminary data.</text>
</comment>
<feature type="domain" description="AAA+ ATPase" evidence="6">
    <location>
        <begin position="919"/>
        <end position="1126"/>
    </location>
</feature>
<dbReference type="SUPFAM" id="SSF52540">
    <property type="entry name" value="P-loop containing nucleoside triphosphate hydrolases"/>
    <property type="match status" value="1"/>
</dbReference>
<dbReference type="InterPro" id="IPR027417">
    <property type="entry name" value="P-loop_NTPase"/>
</dbReference>
<dbReference type="RefSeq" id="WP_156859979.1">
    <property type="nucleotide sequence ID" value="NZ_WOWR01000079.1"/>
</dbReference>
<dbReference type="Gene3D" id="3.40.50.300">
    <property type="entry name" value="P-loop containing nucleotide triphosphate hydrolases"/>
    <property type="match status" value="2"/>
</dbReference>
<gene>
    <name evidence="7" type="ORF">GN299_31405</name>
</gene>
<dbReference type="Pfam" id="PF13086">
    <property type="entry name" value="AAA_11"/>
    <property type="match status" value="2"/>
</dbReference>
<dbReference type="SMART" id="SM00382">
    <property type="entry name" value="AAA"/>
    <property type="match status" value="1"/>
</dbReference>
<dbReference type="CDD" id="cd18808">
    <property type="entry name" value="SF1_C_Upf1"/>
    <property type="match status" value="1"/>
</dbReference>
<evidence type="ECO:0000259" key="6">
    <source>
        <dbReference type="SMART" id="SM00382"/>
    </source>
</evidence>
<dbReference type="Proteomes" id="UP000442695">
    <property type="component" value="Unassembled WGS sequence"/>
</dbReference>